<keyword evidence="6" id="KW-1185">Reference proteome</keyword>
<organism evidence="5 6">
    <name type="scientific">Desulfovibrio fairfieldensis</name>
    <dbReference type="NCBI Taxonomy" id="44742"/>
    <lineage>
        <taxon>Bacteria</taxon>
        <taxon>Pseudomonadati</taxon>
        <taxon>Thermodesulfobacteriota</taxon>
        <taxon>Desulfovibrionia</taxon>
        <taxon>Desulfovibrionales</taxon>
        <taxon>Desulfovibrionaceae</taxon>
        <taxon>Desulfovibrio</taxon>
    </lineage>
</organism>
<accession>A0A109W515</accession>
<evidence type="ECO:0000313" key="5">
    <source>
        <dbReference type="EMBL" id="AMD91265.1"/>
    </source>
</evidence>
<name>A0A109W515_9BACT</name>
<reference evidence="6" key="1">
    <citation type="submission" date="2016-02" db="EMBL/GenBank/DDBJ databases">
        <authorList>
            <person name="Holder M.E."/>
            <person name="Ajami N.J."/>
            <person name="Petrosino J.F."/>
        </authorList>
    </citation>
    <scope>NUCLEOTIDE SEQUENCE [LARGE SCALE GENOMIC DNA]</scope>
    <source>
        <strain evidence="6">CCUG 45958</strain>
    </source>
</reference>
<dbReference type="AlphaFoldDB" id="A0A109W515"/>
<dbReference type="STRING" id="44742.AXF13_14645"/>
<dbReference type="PANTHER" id="PTHR43685:SF5">
    <property type="entry name" value="GLYCOSYLTRANSFERASE EPSE-RELATED"/>
    <property type="match status" value="1"/>
</dbReference>
<dbReference type="InterPro" id="IPR050834">
    <property type="entry name" value="Glycosyltransf_2"/>
</dbReference>
<dbReference type="PANTHER" id="PTHR43685">
    <property type="entry name" value="GLYCOSYLTRANSFERASE"/>
    <property type="match status" value="1"/>
</dbReference>
<dbReference type="Pfam" id="PF00535">
    <property type="entry name" value="Glycos_transf_2"/>
    <property type="match status" value="1"/>
</dbReference>
<feature type="domain" description="Glycosyltransferase 2-like" evidence="4">
    <location>
        <begin position="10"/>
        <end position="182"/>
    </location>
</feature>
<gene>
    <name evidence="5" type="ORF">AXF13_14645</name>
</gene>
<dbReference type="EMBL" id="CP014229">
    <property type="protein sequence ID" value="AMD91265.1"/>
    <property type="molecule type" value="Genomic_DNA"/>
</dbReference>
<dbReference type="SUPFAM" id="SSF53448">
    <property type="entry name" value="Nucleotide-diphospho-sugar transferases"/>
    <property type="match status" value="1"/>
</dbReference>
<keyword evidence="3 5" id="KW-0808">Transferase</keyword>
<dbReference type="InterPro" id="IPR029044">
    <property type="entry name" value="Nucleotide-diphossugar_trans"/>
</dbReference>
<evidence type="ECO:0000256" key="3">
    <source>
        <dbReference type="ARBA" id="ARBA00022679"/>
    </source>
</evidence>
<dbReference type="Gene3D" id="3.90.550.10">
    <property type="entry name" value="Spore Coat Polysaccharide Biosynthesis Protein SpsA, Chain A"/>
    <property type="match status" value="1"/>
</dbReference>
<comment type="similarity">
    <text evidence="1">Belongs to the glycosyltransferase 2 family.</text>
</comment>
<sequence>MSSAAAPLVSVILPVYNAASGLGAALSSLWAQRPAPGAPLPPFEVLAVDDGSTDHSPALLEAAARREPRLRVLRRPHQGIAATLNAGLAAARGRYLARMDADDIAHPERLARQVAHLDADPGLHLSAGMVDFGGDAVRAGGFAHFVDWQNSLRSSEDIARNRFRDTPVCHPSVMFRRAAVERWGGYADGDFAEDWELWLRWLDAGARLEKLPLRLLTWNDPPGRATRADARYREAACNELRALWLARELARSNPFHPEVWVLGAGRVARRRLAPLRRLGVRPAAYIDIDPRKIGNRPGSIAVLPRAALPGPGRCRILNALTAHGAAEEAARWLSEAGYGPEDWWIS</sequence>
<protein>
    <submittedName>
        <fullName evidence="5">Glycosyl transferase family 2</fullName>
    </submittedName>
</protein>
<dbReference type="InterPro" id="IPR001173">
    <property type="entry name" value="Glyco_trans_2-like"/>
</dbReference>
<keyword evidence="2" id="KW-0328">Glycosyltransferase</keyword>
<dbReference type="GO" id="GO:0016757">
    <property type="term" value="F:glycosyltransferase activity"/>
    <property type="evidence" value="ECO:0007669"/>
    <property type="project" value="UniProtKB-KW"/>
</dbReference>
<evidence type="ECO:0000256" key="1">
    <source>
        <dbReference type="ARBA" id="ARBA00006739"/>
    </source>
</evidence>
<dbReference type="RefSeq" id="WP_062254345.1">
    <property type="nucleotide sequence ID" value="NZ_CP014229.1"/>
</dbReference>
<dbReference type="KEGG" id="dfi:AXF13_14645"/>
<evidence type="ECO:0000313" key="6">
    <source>
        <dbReference type="Proteomes" id="UP000069241"/>
    </source>
</evidence>
<evidence type="ECO:0000259" key="4">
    <source>
        <dbReference type="Pfam" id="PF00535"/>
    </source>
</evidence>
<proteinExistence type="inferred from homology"/>
<dbReference type="Proteomes" id="UP000069241">
    <property type="component" value="Chromosome"/>
</dbReference>
<evidence type="ECO:0000256" key="2">
    <source>
        <dbReference type="ARBA" id="ARBA00022676"/>
    </source>
</evidence>